<organism evidence="19 20">
    <name type="scientific">Thermanaerosceptrum fracticalcis</name>
    <dbReference type="NCBI Taxonomy" id="1712410"/>
    <lineage>
        <taxon>Bacteria</taxon>
        <taxon>Bacillati</taxon>
        <taxon>Bacillota</taxon>
        <taxon>Clostridia</taxon>
        <taxon>Eubacteriales</taxon>
        <taxon>Peptococcaceae</taxon>
        <taxon>Thermanaerosceptrum</taxon>
    </lineage>
</organism>
<feature type="transmembrane region" description="Helical" evidence="15">
    <location>
        <begin position="9"/>
        <end position="30"/>
    </location>
</feature>
<evidence type="ECO:0000256" key="2">
    <source>
        <dbReference type="ARBA" id="ARBA00004651"/>
    </source>
</evidence>
<name>A0A7G6E400_THEFR</name>
<keyword evidence="4" id="KW-1003">Cell membrane</keyword>
<dbReference type="SUPFAM" id="SSF47384">
    <property type="entry name" value="Homodimeric domain of signal transducing histidine kinase"/>
    <property type="match status" value="1"/>
</dbReference>
<dbReference type="PROSITE" id="PS50109">
    <property type="entry name" value="HIS_KIN"/>
    <property type="match status" value="1"/>
</dbReference>
<dbReference type="CDD" id="cd00130">
    <property type="entry name" value="PAS"/>
    <property type="match status" value="1"/>
</dbReference>
<dbReference type="InterPro" id="IPR003594">
    <property type="entry name" value="HATPase_dom"/>
</dbReference>
<keyword evidence="5" id="KW-0597">Phosphoprotein</keyword>
<evidence type="ECO:0000256" key="4">
    <source>
        <dbReference type="ARBA" id="ARBA00022475"/>
    </source>
</evidence>
<dbReference type="EC" id="2.7.13.3" evidence="3"/>
<evidence type="ECO:0000256" key="12">
    <source>
        <dbReference type="ARBA" id="ARBA00023012"/>
    </source>
</evidence>
<dbReference type="SMART" id="SM00388">
    <property type="entry name" value="HisKA"/>
    <property type="match status" value="1"/>
</dbReference>
<evidence type="ECO:0000256" key="10">
    <source>
        <dbReference type="ARBA" id="ARBA00022840"/>
    </source>
</evidence>
<keyword evidence="14" id="KW-0175">Coiled coil</keyword>
<evidence type="ECO:0000259" key="18">
    <source>
        <dbReference type="PROSITE" id="PS50885"/>
    </source>
</evidence>
<evidence type="ECO:0000256" key="14">
    <source>
        <dbReference type="SAM" id="Coils"/>
    </source>
</evidence>
<dbReference type="InterPro" id="IPR005467">
    <property type="entry name" value="His_kinase_dom"/>
</dbReference>
<dbReference type="Pfam" id="PF00512">
    <property type="entry name" value="HisKA"/>
    <property type="match status" value="1"/>
</dbReference>
<keyword evidence="9" id="KW-0418">Kinase</keyword>
<dbReference type="CDD" id="cd00082">
    <property type="entry name" value="HisKA"/>
    <property type="match status" value="1"/>
</dbReference>
<accession>A0A7G6E400</accession>
<evidence type="ECO:0000256" key="9">
    <source>
        <dbReference type="ARBA" id="ARBA00022777"/>
    </source>
</evidence>
<dbReference type="Gene3D" id="6.10.340.10">
    <property type="match status" value="1"/>
</dbReference>
<reference evidence="19 20" key="1">
    <citation type="journal article" date="2019" name="Front. Microbiol.">
        <title>Thermoanaerosceptrum fracticalcis gen. nov. sp. nov., a Novel Fumarate-Fermenting Microorganism From a Deep Fractured Carbonate Aquifer of the US Great Basin.</title>
        <authorList>
            <person name="Hamilton-Brehm S.D."/>
            <person name="Stewart L.E."/>
            <person name="Zavarin M."/>
            <person name="Caldwell M."/>
            <person name="Lawson P.A."/>
            <person name="Onstott T.C."/>
            <person name="Grzymski J."/>
            <person name="Neveux I."/>
            <person name="Lollar B.S."/>
            <person name="Russell C.E."/>
            <person name="Moser D.P."/>
        </authorList>
    </citation>
    <scope>NUCLEOTIDE SEQUENCE [LARGE SCALE GENOMIC DNA]</scope>
    <source>
        <strain evidence="19 20">DRI-13</strain>
    </source>
</reference>
<dbReference type="PRINTS" id="PR00344">
    <property type="entry name" value="BCTRLSENSOR"/>
</dbReference>
<dbReference type="NCBIfam" id="TIGR00229">
    <property type="entry name" value="sensory_box"/>
    <property type="match status" value="1"/>
</dbReference>
<dbReference type="Gene3D" id="1.10.287.130">
    <property type="match status" value="1"/>
</dbReference>
<gene>
    <name evidence="19" type="ORF">BR63_11075</name>
</gene>
<dbReference type="SUPFAM" id="SSF55785">
    <property type="entry name" value="PYP-like sensor domain (PAS domain)"/>
    <property type="match status" value="1"/>
</dbReference>
<evidence type="ECO:0000313" key="20">
    <source>
        <dbReference type="Proteomes" id="UP000515847"/>
    </source>
</evidence>
<dbReference type="Gene3D" id="3.30.565.10">
    <property type="entry name" value="Histidine kinase-like ATPase, C-terminal domain"/>
    <property type="match status" value="1"/>
</dbReference>
<comment type="subcellular location">
    <subcellularLocation>
        <location evidence="2">Cell membrane</location>
        <topology evidence="2">Multi-pass membrane protein</topology>
    </subcellularLocation>
</comment>
<dbReference type="InterPro" id="IPR003661">
    <property type="entry name" value="HisK_dim/P_dom"/>
</dbReference>
<dbReference type="InterPro" id="IPR003660">
    <property type="entry name" value="HAMP_dom"/>
</dbReference>
<evidence type="ECO:0000256" key="7">
    <source>
        <dbReference type="ARBA" id="ARBA00022692"/>
    </source>
</evidence>
<keyword evidence="20" id="KW-1185">Reference proteome</keyword>
<keyword evidence="10" id="KW-0067">ATP-binding</keyword>
<keyword evidence="12" id="KW-0902">Two-component regulatory system</keyword>
<dbReference type="SUPFAM" id="SSF55874">
    <property type="entry name" value="ATPase domain of HSP90 chaperone/DNA topoisomerase II/histidine kinase"/>
    <property type="match status" value="1"/>
</dbReference>
<evidence type="ECO:0000256" key="6">
    <source>
        <dbReference type="ARBA" id="ARBA00022679"/>
    </source>
</evidence>
<evidence type="ECO:0000259" key="16">
    <source>
        <dbReference type="PROSITE" id="PS50109"/>
    </source>
</evidence>
<dbReference type="Pfam" id="PF02518">
    <property type="entry name" value="HATPase_c"/>
    <property type="match status" value="1"/>
</dbReference>
<evidence type="ECO:0000313" key="19">
    <source>
        <dbReference type="EMBL" id="QNB46804.1"/>
    </source>
</evidence>
<keyword evidence="13 15" id="KW-0472">Membrane</keyword>
<protein>
    <recommendedName>
        <fullName evidence="3">histidine kinase</fullName>
        <ecNumber evidence="3">2.7.13.3</ecNumber>
    </recommendedName>
</protein>
<dbReference type="SUPFAM" id="SSF158472">
    <property type="entry name" value="HAMP domain-like"/>
    <property type="match status" value="1"/>
</dbReference>
<dbReference type="PANTHER" id="PTHR45528">
    <property type="entry name" value="SENSOR HISTIDINE KINASE CPXA"/>
    <property type="match status" value="1"/>
</dbReference>
<evidence type="ECO:0000256" key="15">
    <source>
        <dbReference type="SAM" id="Phobius"/>
    </source>
</evidence>
<dbReference type="PANTHER" id="PTHR45528:SF1">
    <property type="entry name" value="SENSOR HISTIDINE KINASE CPXA"/>
    <property type="match status" value="1"/>
</dbReference>
<dbReference type="InterPro" id="IPR036890">
    <property type="entry name" value="HATPase_C_sf"/>
</dbReference>
<keyword evidence="6" id="KW-0808">Transferase</keyword>
<evidence type="ECO:0000256" key="11">
    <source>
        <dbReference type="ARBA" id="ARBA00022989"/>
    </source>
</evidence>
<feature type="domain" description="HAMP" evidence="18">
    <location>
        <begin position="178"/>
        <end position="230"/>
    </location>
</feature>
<feature type="domain" description="PAC" evidence="17">
    <location>
        <begin position="300"/>
        <end position="356"/>
    </location>
</feature>
<dbReference type="Pfam" id="PF00672">
    <property type="entry name" value="HAMP"/>
    <property type="match status" value="1"/>
</dbReference>
<keyword evidence="7 15" id="KW-0812">Transmembrane</keyword>
<dbReference type="GO" id="GO:0000155">
    <property type="term" value="F:phosphorelay sensor kinase activity"/>
    <property type="evidence" value="ECO:0007669"/>
    <property type="project" value="InterPro"/>
</dbReference>
<dbReference type="KEGG" id="tfr:BR63_11075"/>
<keyword evidence="8" id="KW-0547">Nucleotide-binding</keyword>
<feature type="transmembrane region" description="Helical" evidence="15">
    <location>
        <begin position="157"/>
        <end position="177"/>
    </location>
</feature>
<feature type="coiled-coil region" evidence="14">
    <location>
        <begin position="215"/>
        <end position="242"/>
    </location>
</feature>
<comment type="catalytic activity">
    <reaction evidence="1">
        <text>ATP + protein L-histidine = ADP + protein N-phospho-L-histidine.</text>
        <dbReference type="EC" id="2.7.13.3"/>
    </reaction>
</comment>
<evidence type="ECO:0000256" key="1">
    <source>
        <dbReference type="ARBA" id="ARBA00000085"/>
    </source>
</evidence>
<evidence type="ECO:0000256" key="8">
    <source>
        <dbReference type="ARBA" id="ARBA00022741"/>
    </source>
</evidence>
<dbReference type="SMART" id="SM00304">
    <property type="entry name" value="HAMP"/>
    <property type="match status" value="1"/>
</dbReference>
<dbReference type="SMART" id="SM00387">
    <property type="entry name" value="HATPase_c"/>
    <property type="match status" value="1"/>
</dbReference>
<dbReference type="AlphaFoldDB" id="A0A7G6E400"/>
<dbReference type="PROSITE" id="PS50885">
    <property type="entry name" value="HAMP"/>
    <property type="match status" value="1"/>
</dbReference>
<feature type="domain" description="Histidine kinase" evidence="16">
    <location>
        <begin position="369"/>
        <end position="580"/>
    </location>
</feature>
<dbReference type="CDD" id="cd06225">
    <property type="entry name" value="HAMP"/>
    <property type="match status" value="1"/>
</dbReference>
<sequence length="591" mass="66840">MRIDIENKILIPFLLLIIIPTLMVGGVFYWNSNKLLIESQKNNMANDLTHVVHYLDNFALEVEEGNLSQEQAQNQALKYLTKSRKETIMVYDQKKGLLLTGAEPQDRSNWTAQTSVWFENNESKINAYIHYPKWDWVIGISYDTKGFAYELLEMQKYTLLIALIGIIVAVELSILLAHNISRPIKNLAEVCDQIAQGNLENKMSLERTDEIGVLSRALHNMLERLKENSKKLEAMKKSNEDILRCIDIGIIAVNKEGGIIGINQAANNLMDNNYVVDENDQYVGELSTLLMENLHRTVTTEQPVHNIEWKIKDGQSTRYLVVTTGLLRSEDGGSNGAICSFSDITQRKKVEERIERINRLVSLGELAAGMAHEIRNPLAGMKTSSQVLLNRLKDQTSNKNLIEGVLFEIDRLNMLIADLLNFAHPRPADRTYVNVVEIIKKALELTENELEKHNIKLEVSVETKDTMAYIDRNQMEQVFLNIIINAVKAMKAGGKLSIKVYKKEDSMFRKLKVAFSDTGVGIEHENISRIFDPFFTTDPGGTGLGLSVVHKLVTANEGDIEVTSKVNQGTTFIIGLPWEEVHPLEEENSHH</sequence>
<dbReference type="InterPro" id="IPR000014">
    <property type="entry name" value="PAS"/>
</dbReference>
<evidence type="ECO:0000256" key="3">
    <source>
        <dbReference type="ARBA" id="ARBA00012438"/>
    </source>
</evidence>
<dbReference type="Proteomes" id="UP000515847">
    <property type="component" value="Chromosome"/>
</dbReference>
<keyword evidence="11 15" id="KW-1133">Transmembrane helix</keyword>
<proteinExistence type="predicted"/>
<dbReference type="EMBL" id="CP045798">
    <property type="protein sequence ID" value="QNB46804.1"/>
    <property type="molecule type" value="Genomic_DNA"/>
</dbReference>
<evidence type="ECO:0000256" key="5">
    <source>
        <dbReference type="ARBA" id="ARBA00022553"/>
    </source>
</evidence>
<dbReference type="InterPro" id="IPR004358">
    <property type="entry name" value="Sig_transdc_His_kin-like_C"/>
</dbReference>
<dbReference type="GO" id="GO:0005524">
    <property type="term" value="F:ATP binding"/>
    <property type="evidence" value="ECO:0007669"/>
    <property type="project" value="UniProtKB-KW"/>
</dbReference>
<evidence type="ECO:0000259" key="17">
    <source>
        <dbReference type="PROSITE" id="PS50113"/>
    </source>
</evidence>
<dbReference type="GO" id="GO:0005886">
    <property type="term" value="C:plasma membrane"/>
    <property type="evidence" value="ECO:0007669"/>
    <property type="project" value="UniProtKB-SubCell"/>
</dbReference>
<dbReference type="PROSITE" id="PS50113">
    <property type="entry name" value="PAC"/>
    <property type="match status" value="1"/>
</dbReference>
<dbReference type="Gene3D" id="3.30.450.20">
    <property type="entry name" value="PAS domain"/>
    <property type="match status" value="1"/>
</dbReference>
<dbReference type="InterPro" id="IPR050398">
    <property type="entry name" value="HssS/ArlS-like"/>
</dbReference>
<dbReference type="InterPro" id="IPR035965">
    <property type="entry name" value="PAS-like_dom_sf"/>
</dbReference>
<dbReference type="InterPro" id="IPR000700">
    <property type="entry name" value="PAS-assoc_C"/>
</dbReference>
<dbReference type="OrthoDB" id="9764522at2"/>
<dbReference type="InterPro" id="IPR036097">
    <property type="entry name" value="HisK_dim/P_sf"/>
</dbReference>
<evidence type="ECO:0000256" key="13">
    <source>
        <dbReference type="ARBA" id="ARBA00023136"/>
    </source>
</evidence>
<dbReference type="RefSeq" id="WP_034420188.1">
    <property type="nucleotide sequence ID" value="NZ_CP045798.1"/>
</dbReference>